<dbReference type="EMBL" id="DWWS01000026">
    <property type="protein sequence ID" value="HJC23539.1"/>
    <property type="molecule type" value="Genomic_DNA"/>
</dbReference>
<evidence type="ECO:0000313" key="1">
    <source>
        <dbReference type="EMBL" id="HJC23539.1"/>
    </source>
</evidence>
<reference evidence="1" key="1">
    <citation type="journal article" date="2021" name="PeerJ">
        <title>Extensive microbial diversity within the chicken gut microbiome revealed by metagenomics and culture.</title>
        <authorList>
            <person name="Gilroy R."/>
            <person name="Ravi A."/>
            <person name="Getino M."/>
            <person name="Pursley I."/>
            <person name="Horton D.L."/>
            <person name="Alikhan N.F."/>
            <person name="Baker D."/>
            <person name="Gharbi K."/>
            <person name="Hall N."/>
            <person name="Watson M."/>
            <person name="Adriaenssens E.M."/>
            <person name="Foster-Nyarko E."/>
            <person name="Jarju S."/>
            <person name="Secka A."/>
            <person name="Antonio M."/>
            <person name="Oren A."/>
            <person name="Chaudhuri R.R."/>
            <person name="La Ragione R."/>
            <person name="Hildebrand F."/>
            <person name="Pallen M.J."/>
        </authorList>
    </citation>
    <scope>NUCLEOTIDE SEQUENCE</scope>
    <source>
        <strain evidence="1">USAMLcec2-132</strain>
    </source>
</reference>
<dbReference type="Pfam" id="PF13412">
    <property type="entry name" value="HTH_24"/>
    <property type="match status" value="1"/>
</dbReference>
<dbReference type="AlphaFoldDB" id="A0A9D2NGY5"/>
<gene>
    <name evidence="1" type="ORF">H9761_07540</name>
</gene>
<evidence type="ECO:0000313" key="2">
    <source>
        <dbReference type="Proteomes" id="UP000823891"/>
    </source>
</evidence>
<proteinExistence type="predicted"/>
<dbReference type="SUPFAM" id="SSF46785">
    <property type="entry name" value="Winged helix' DNA-binding domain"/>
    <property type="match status" value="1"/>
</dbReference>
<organism evidence="1 2">
    <name type="scientific">Candidatus Eisenbergiella merdavium</name>
    <dbReference type="NCBI Taxonomy" id="2838551"/>
    <lineage>
        <taxon>Bacteria</taxon>
        <taxon>Bacillati</taxon>
        <taxon>Bacillota</taxon>
        <taxon>Clostridia</taxon>
        <taxon>Lachnospirales</taxon>
        <taxon>Lachnospiraceae</taxon>
        <taxon>Eisenbergiella</taxon>
    </lineage>
</organism>
<dbReference type="InterPro" id="IPR036390">
    <property type="entry name" value="WH_DNA-bd_sf"/>
</dbReference>
<dbReference type="Proteomes" id="UP000823891">
    <property type="component" value="Unassembled WGS sequence"/>
</dbReference>
<sequence>MTEKKILKAIEEDPCITQSQIAADIGITMEGIRYAVKGLKTKGILKCKF</sequence>
<reference evidence="1" key="2">
    <citation type="submission" date="2021-04" db="EMBL/GenBank/DDBJ databases">
        <authorList>
            <person name="Gilroy R."/>
        </authorList>
    </citation>
    <scope>NUCLEOTIDE SEQUENCE</scope>
    <source>
        <strain evidence="1">USAMLcec2-132</strain>
    </source>
</reference>
<protein>
    <submittedName>
        <fullName evidence="1">Winged helix-turn-helix domain-containing protein</fullName>
    </submittedName>
</protein>
<accession>A0A9D2NGY5</accession>
<comment type="caution">
    <text evidence="1">The sequence shown here is derived from an EMBL/GenBank/DDBJ whole genome shotgun (WGS) entry which is preliminary data.</text>
</comment>
<dbReference type="Gene3D" id="1.10.10.10">
    <property type="entry name" value="Winged helix-like DNA-binding domain superfamily/Winged helix DNA-binding domain"/>
    <property type="match status" value="1"/>
</dbReference>
<dbReference type="InterPro" id="IPR036388">
    <property type="entry name" value="WH-like_DNA-bd_sf"/>
</dbReference>
<name>A0A9D2NGY5_9FIRM</name>